<reference evidence="2" key="1">
    <citation type="journal article" date="2020" name="Stud. Mycol.">
        <title>101 Dothideomycetes genomes: a test case for predicting lifestyles and emergence of pathogens.</title>
        <authorList>
            <person name="Haridas S."/>
            <person name="Albert R."/>
            <person name="Binder M."/>
            <person name="Bloem J."/>
            <person name="Labutti K."/>
            <person name="Salamov A."/>
            <person name="Andreopoulos B."/>
            <person name="Baker S."/>
            <person name="Barry K."/>
            <person name="Bills G."/>
            <person name="Bluhm B."/>
            <person name="Cannon C."/>
            <person name="Castanera R."/>
            <person name="Culley D."/>
            <person name="Daum C."/>
            <person name="Ezra D."/>
            <person name="Gonzalez J."/>
            <person name="Henrissat B."/>
            <person name="Kuo A."/>
            <person name="Liang C."/>
            <person name="Lipzen A."/>
            <person name="Lutzoni F."/>
            <person name="Magnuson J."/>
            <person name="Mondo S."/>
            <person name="Nolan M."/>
            <person name="Ohm R."/>
            <person name="Pangilinan J."/>
            <person name="Park H.-J."/>
            <person name="Ramirez L."/>
            <person name="Alfaro M."/>
            <person name="Sun H."/>
            <person name="Tritt A."/>
            <person name="Yoshinaga Y."/>
            <person name="Zwiers L.-H."/>
            <person name="Turgeon B."/>
            <person name="Goodwin S."/>
            <person name="Spatafora J."/>
            <person name="Crous P."/>
            <person name="Grigoriev I."/>
        </authorList>
    </citation>
    <scope>NUCLEOTIDE SEQUENCE</scope>
    <source>
        <strain evidence="2">CBS 121739</strain>
    </source>
</reference>
<evidence type="ECO:0008006" key="4">
    <source>
        <dbReference type="Google" id="ProtNLM"/>
    </source>
</evidence>
<dbReference type="EMBL" id="ML996576">
    <property type="protein sequence ID" value="KAF2756148.1"/>
    <property type="molecule type" value="Genomic_DNA"/>
</dbReference>
<gene>
    <name evidence="2" type="ORF">EJ05DRAFT_487947</name>
</gene>
<protein>
    <recommendedName>
        <fullName evidence="4">F-box domain-containing protein</fullName>
    </recommendedName>
</protein>
<dbReference type="Proteomes" id="UP000799437">
    <property type="component" value="Unassembled WGS sequence"/>
</dbReference>
<dbReference type="OrthoDB" id="4191831at2759"/>
<keyword evidence="3" id="KW-1185">Reference proteome</keyword>
<proteinExistence type="predicted"/>
<evidence type="ECO:0000313" key="2">
    <source>
        <dbReference type="EMBL" id="KAF2756148.1"/>
    </source>
</evidence>
<name>A0A6A6VZQ1_9PEZI</name>
<dbReference type="AlphaFoldDB" id="A0A6A6VZQ1"/>
<evidence type="ECO:0000313" key="3">
    <source>
        <dbReference type="Proteomes" id="UP000799437"/>
    </source>
</evidence>
<feature type="compositionally biased region" description="Gly residues" evidence="1">
    <location>
        <begin position="503"/>
        <end position="512"/>
    </location>
</feature>
<evidence type="ECO:0000256" key="1">
    <source>
        <dbReference type="SAM" id="MobiDB-lite"/>
    </source>
</evidence>
<accession>A0A6A6VZQ1</accession>
<feature type="region of interest" description="Disordered" evidence="1">
    <location>
        <begin position="487"/>
        <end position="520"/>
    </location>
</feature>
<dbReference type="GeneID" id="54486706"/>
<sequence>MVTVMPDIRGLVHKLCEQRGLPLLVTDLIAGCLDYRDLLKINILSRALNVHANEIIYRDIAIDLYGAERSDERAALLLRSLLTRGTAANAVRTLSLAGDPLLHWRNTLSPVGGHESVEAPLRGKTPPDILANLSDFTQEEIGLYDNVATFSSASRTLPQAQVSIWTLCLHILRLTPSIQDSNISSDYFRVPEVRDTLQKMAREGFFQKLQRCNLCLDLLYGERRHASVVEDWDNALLFPFMAPAIKSVAAVMSLRPDAVRHLRPGGSSVTRLVLYHYQIGDSDMIALLAATPGLQYLEYHAVTDYAWLTSSRRQAISEHAVGLDPLYDGLCHVAHSLKELHTSHDIQEDSIHFQRGYAAGHEPPFRLRKELSSLAQLHTLTIPYATLLGWTRKDYDWDWNEILPSSLRHIILNDNLSDNCLVDGWKDESLMPVITKLLEWLSALHGEDETAEFGLHLFQLDSDFNEPVQQELSRTCQGLGVPCSIQKIHPDRNRPAPRPQLAGGRGTGNVGRGRGRGRGV</sequence>
<dbReference type="RefSeq" id="XP_033598599.1">
    <property type="nucleotide sequence ID" value="XM_033745652.1"/>
</dbReference>
<organism evidence="2 3">
    <name type="scientific">Pseudovirgaria hyperparasitica</name>
    <dbReference type="NCBI Taxonomy" id="470096"/>
    <lineage>
        <taxon>Eukaryota</taxon>
        <taxon>Fungi</taxon>
        <taxon>Dikarya</taxon>
        <taxon>Ascomycota</taxon>
        <taxon>Pezizomycotina</taxon>
        <taxon>Dothideomycetes</taxon>
        <taxon>Dothideomycetes incertae sedis</taxon>
        <taxon>Acrospermales</taxon>
        <taxon>Acrospermaceae</taxon>
        <taxon>Pseudovirgaria</taxon>
    </lineage>
</organism>